<proteinExistence type="predicted"/>
<feature type="transmembrane region" description="Helical" evidence="1">
    <location>
        <begin position="6"/>
        <end position="33"/>
    </location>
</feature>
<dbReference type="RefSeq" id="WP_182631403.1">
    <property type="nucleotide sequence ID" value="NZ_JAALDM010000050.1"/>
</dbReference>
<evidence type="ECO:0000256" key="1">
    <source>
        <dbReference type="SAM" id="Phobius"/>
    </source>
</evidence>
<name>A0ABV5JPU3_9ACTN</name>
<evidence type="ECO:0000313" key="3">
    <source>
        <dbReference type="Proteomes" id="UP001589700"/>
    </source>
</evidence>
<evidence type="ECO:0000313" key="2">
    <source>
        <dbReference type="EMBL" id="MFB9259776.1"/>
    </source>
</evidence>
<accession>A0ABV5JPU3</accession>
<keyword evidence="1" id="KW-0472">Membrane</keyword>
<organism evidence="2 3">
    <name type="scientific">Dietzia aerolata</name>
    <dbReference type="NCBI Taxonomy" id="595984"/>
    <lineage>
        <taxon>Bacteria</taxon>
        <taxon>Bacillati</taxon>
        <taxon>Actinomycetota</taxon>
        <taxon>Actinomycetes</taxon>
        <taxon>Mycobacteriales</taxon>
        <taxon>Dietziaceae</taxon>
        <taxon>Dietzia</taxon>
    </lineage>
</organism>
<keyword evidence="1" id="KW-1133">Transmembrane helix</keyword>
<gene>
    <name evidence="2" type="ORF">ACFFVD_08170</name>
</gene>
<keyword evidence="1" id="KW-0812">Transmembrane</keyword>
<keyword evidence="3" id="KW-1185">Reference proteome</keyword>
<dbReference type="Proteomes" id="UP001589700">
    <property type="component" value="Unassembled WGS sequence"/>
</dbReference>
<protein>
    <submittedName>
        <fullName evidence="2">Uncharacterized protein</fullName>
    </submittedName>
</protein>
<reference evidence="2 3" key="1">
    <citation type="submission" date="2024-09" db="EMBL/GenBank/DDBJ databases">
        <authorList>
            <person name="Sun Q."/>
            <person name="Mori K."/>
        </authorList>
    </citation>
    <scope>NUCLEOTIDE SEQUENCE [LARGE SCALE GENOMIC DNA]</scope>
    <source>
        <strain evidence="2 3">CCM 7659</strain>
    </source>
</reference>
<comment type="caution">
    <text evidence="2">The sequence shown here is derived from an EMBL/GenBank/DDBJ whole genome shotgun (WGS) entry which is preliminary data.</text>
</comment>
<sequence length="148" mass="15453">MSSWPEWLAVAVVAIPTLIISAAIGSPIASLVLRSARVPEVPTVDVTGDERTPVVSRRENSSVSGDAREVLRGGMWIGILERVGLTAAILAGRFELAAVVVAIKALGRYPEIRENPAVSERFIIGTLTSLLVAAACGTIGLAILGAVR</sequence>
<feature type="transmembrane region" description="Helical" evidence="1">
    <location>
        <begin position="123"/>
        <end position="147"/>
    </location>
</feature>
<dbReference type="EMBL" id="JBHMDY010000004">
    <property type="protein sequence ID" value="MFB9259776.1"/>
    <property type="molecule type" value="Genomic_DNA"/>
</dbReference>